<evidence type="ECO:0000256" key="1">
    <source>
        <dbReference type="SAM" id="Phobius"/>
    </source>
</evidence>
<proteinExistence type="predicted"/>
<protein>
    <submittedName>
        <fullName evidence="2">Uncharacterized protein</fullName>
    </submittedName>
</protein>
<gene>
    <name evidence="2" type="ORF">M407DRAFT_6566</name>
</gene>
<sequence>MKFDVKEIQDSGWQLKSFSVAPSLICSCKPSHSPGNWGPRTVLLLPGLHNVEAVHSFVDVRSQKRSEKGSLHAISCHRRVDTMSLYTNGDEANGDINDTLIFLYSPISISTASRVTLNHTVIDLRNAIANLNLLQPQLHGSALRHWWRKISSRLMEKMLMVYTCLVPFLTIGLALVGRRSVQRRRAQYEVVFEPGRAVVKYRAPKVANRTRHRNAIWTRDLIKAGPQKCNAVPVSDAKARHPSSSKPAEIPADMATTTVHHSPLRTTNLITSSQTLGLLPRPEPEAQEALVQSEDAGDACADQEDGNRVEASFVALSGSRSASSEPEISTSNDDANIVDATLIPLPNSPLPSVHPFAASSYGLNRRARTYQLVANLYQQHAAARAMEREPVGAEQASAIRSQMRARLISLEIQAPQSRGLRN</sequence>
<keyword evidence="1" id="KW-1133">Transmembrane helix</keyword>
<evidence type="ECO:0000313" key="2">
    <source>
        <dbReference type="EMBL" id="KIO28785.1"/>
    </source>
</evidence>
<reference evidence="2 3" key="1">
    <citation type="submission" date="2014-04" db="EMBL/GenBank/DDBJ databases">
        <authorList>
            <consortium name="DOE Joint Genome Institute"/>
            <person name="Kuo A."/>
            <person name="Girlanda M."/>
            <person name="Perotto S."/>
            <person name="Kohler A."/>
            <person name="Nagy L.G."/>
            <person name="Floudas D."/>
            <person name="Copeland A."/>
            <person name="Barry K.W."/>
            <person name="Cichocki N."/>
            <person name="Veneault-Fourrey C."/>
            <person name="LaButti K."/>
            <person name="Lindquist E.A."/>
            <person name="Lipzen A."/>
            <person name="Lundell T."/>
            <person name="Morin E."/>
            <person name="Murat C."/>
            <person name="Sun H."/>
            <person name="Tunlid A."/>
            <person name="Henrissat B."/>
            <person name="Grigoriev I.V."/>
            <person name="Hibbett D.S."/>
            <person name="Martin F."/>
            <person name="Nordberg H.P."/>
            <person name="Cantor M.N."/>
            <person name="Hua S.X."/>
        </authorList>
    </citation>
    <scope>NUCLEOTIDE SEQUENCE [LARGE SCALE GENOMIC DNA]</scope>
    <source>
        <strain evidence="2 3">MUT 4182</strain>
    </source>
</reference>
<keyword evidence="1" id="KW-0472">Membrane</keyword>
<keyword evidence="1" id="KW-0812">Transmembrane</keyword>
<feature type="transmembrane region" description="Helical" evidence="1">
    <location>
        <begin position="158"/>
        <end position="177"/>
    </location>
</feature>
<dbReference type="Proteomes" id="UP000054248">
    <property type="component" value="Unassembled WGS sequence"/>
</dbReference>
<evidence type="ECO:0000313" key="3">
    <source>
        <dbReference type="Proteomes" id="UP000054248"/>
    </source>
</evidence>
<dbReference type="EMBL" id="KN822990">
    <property type="protein sequence ID" value="KIO28785.1"/>
    <property type="molecule type" value="Genomic_DNA"/>
</dbReference>
<accession>A0A0C3QD38</accession>
<dbReference type="HOGENOM" id="CLU_650842_0_0_1"/>
<reference evidence="3" key="2">
    <citation type="submission" date="2015-01" db="EMBL/GenBank/DDBJ databases">
        <title>Evolutionary Origins and Diversification of the Mycorrhizal Mutualists.</title>
        <authorList>
            <consortium name="DOE Joint Genome Institute"/>
            <consortium name="Mycorrhizal Genomics Consortium"/>
            <person name="Kohler A."/>
            <person name="Kuo A."/>
            <person name="Nagy L.G."/>
            <person name="Floudas D."/>
            <person name="Copeland A."/>
            <person name="Barry K.W."/>
            <person name="Cichocki N."/>
            <person name="Veneault-Fourrey C."/>
            <person name="LaButti K."/>
            <person name="Lindquist E.A."/>
            <person name="Lipzen A."/>
            <person name="Lundell T."/>
            <person name="Morin E."/>
            <person name="Murat C."/>
            <person name="Riley R."/>
            <person name="Ohm R."/>
            <person name="Sun H."/>
            <person name="Tunlid A."/>
            <person name="Henrissat B."/>
            <person name="Grigoriev I.V."/>
            <person name="Hibbett D.S."/>
            <person name="Martin F."/>
        </authorList>
    </citation>
    <scope>NUCLEOTIDE SEQUENCE [LARGE SCALE GENOMIC DNA]</scope>
    <source>
        <strain evidence="3">MUT 4182</strain>
    </source>
</reference>
<organism evidence="2 3">
    <name type="scientific">Tulasnella calospora MUT 4182</name>
    <dbReference type="NCBI Taxonomy" id="1051891"/>
    <lineage>
        <taxon>Eukaryota</taxon>
        <taxon>Fungi</taxon>
        <taxon>Dikarya</taxon>
        <taxon>Basidiomycota</taxon>
        <taxon>Agaricomycotina</taxon>
        <taxon>Agaricomycetes</taxon>
        <taxon>Cantharellales</taxon>
        <taxon>Tulasnellaceae</taxon>
        <taxon>Tulasnella</taxon>
    </lineage>
</organism>
<dbReference type="PROSITE" id="PS51257">
    <property type="entry name" value="PROKAR_LIPOPROTEIN"/>
    <property type="match status" value="1"/>
</dbReference>
<keyword evidence="3" id="KW-1185">Reference proteome</keyword>
<name>A0A0C3QD38_9AGAM</name>
<dbReference type="AlphaFoldDB" id="A0A0C3QD38"/>
<dbReference type="OrthoDB" id="3305250at2759"/>